<accession>A0A2H3JTZ0</accession>
<evidence type="ECO:0000256" key="1">
    <source>
        <dbReference type="SAM" id="MobiDB-lite"/>
    </source>
</evidence>
<reference evidence="2 3" key="1">
    <citation type="journal article" date="2012" name="Science">
        <title>The Paleozoic origin of enzymatic lignin decomposition reconstructed from 31 fungal genomes.</title>
        <authorList>
            <person name="Floudas D."/>
            <person name="Binder M."/>
            <person name="Riley R."/>
            <person name="Barry K."/>
            <person name="Blanchette R.A."/>
            <person name="Henrissat B."/>
            <person name="Martinez A.T."/>
            <person name="Otillar R."/>
            <person name="Spatafora J.W."/>
            <person name="Yadav J.S."/>
            <person name="Aerts A."/>
            <person name="Benoit I."/>
            <person name="Boyd A."/>
            <person name="Carlson A."/>
            <person name="Copeland A."/>
            <person name="Coutinho P.M."/>
            <person name="de Vries R.P."/>
            <person name="Ferreira P."/>
            <person name="Findley K."/>
            <person name="Foster B."/>
            <person name="Gaskell J."/>
            <person name="Glotzer D."/>
            <person name="Gorecki P."/>
            <person name="Heitman J."/>
            <person name="Hesse C."/>
            <person name="Hori C."/>
            <person name="Igarashi K."/>
            <person name="Jurgens J.A."/>
            <person name="Kallen N."/>
            <person name="Kersten P."/>
            <person name="Kohler A."/>
            <person name="Kuees U."/>
            <person name="Kumar T.K.A."/>
            <person name="Kuo A."/>
            <person name="LaButti K."/>
            <person name="Larrondo L.F."/>
            <person name="Lindquist E."/>
            <person name="Ling A."/>
            <person name="Lombard V."/>
            <person name="Lucas S."/>
            <person name="Lundell T."/>
            <person name="Martin R."/>
            <person name="McLaughlin D.J."/>
            <person name="Morgenstern I."/>
            <person name="Morin E."/>
            <person name="Murat C."/>
            <person name="Nagy L.G."/>
            <person name="Nolan M."/>
            <person name="Ohm R.A."/>
            <person name="Patyshakuliyeva A."/>
            <person name="Rokas A."/>
            <person name="Ruiz-Duenas F.J."/>
            <person name="Sabat G."/>
            <person name="Salamov A."/>
            <person name="Samejima M."/>
            <person name="Schmutz J."/>
            <person name="Slot J.C."/>
            <person name="St John F."/>
            <person name="Stenlid J."/>
            <person name="Sun H."/>
            <person name="Sun S."/>
            <person name="Syed K."/>
            <person name="Tsang A."/>
            <person name="Wiebenga A."/>
            <person name="Young D."/>
            <person name="Pisabarro A."/>
            <person name="Eastwood D.C."/>
            <person name="Martin F."/>
            <person name="Cullen D."/>
            <person name="Grigoriev I.V."/>
            <person name="Hibbett D.S."/>
        </authorList>
    </citation>
    <scope>NUCLEOTIDE SEQUENCE [LARGE SCALE GENOMIC DNA]</scope>
    <source>
        <strain evidence="2 3">MD-104</strain>
    </source>
</reference>
<name>A0A2H3JTZ0_WOLCO</name>
<feature type="compositionally biased region" description="Basic residues" evidence="1">
    <location>
        <begin position="1"/>
        <end position="16"/>
    </location>
</feature>
<feature type="compositionally biased region" description="Pro residues" evidence="1">
    <location>
        <begin position="30"/>
        <end position="46"/>
    </location>
</feature>
<dbReference type="Proteomes" id="UP000218811">
    <property type="component" value="Unassembled WGS sequence"/>
</dbReference>
<proteinExistence type="predicted"/>
<keyword evidence="3" id="KW-1185">Reference proteome</keyword>
<dbReference type="AlphaFoldDB" id="A0A2H3JTZ0"/>
<gene>
    <name evidence="2" type="ORF">WOLCODRAFT_159178</name>
</gene>
<dbReference type="EMBL" id="KB468020">
    <property type="protein sequence ID" value="PCH39587.1"/>
    <property type="molecule type" value="Genomic_DNA"/>
</dbReference>
<evidence type="ECO:0000313" key="3">
    <source>
        <dbReference type="Proteomes" id="UP000218811"/>
    </source>
</evidence>
<protein>
    <submittedName>
        <fullName evidence="2">Uncharacterized protein</fullName>
    </submittedName>
</protein>
<feature type="region of interest" description="Disordered" evidence="1">
    <location>
        <begin position="1"/>
        <end position="56"/>
    </location>
</feature>
<organism evidence="2 3">
    <name type="scientific">Wolfiporia cocos (strain MD-104)</name>
    <name type="common">Brown rot fungus</name>
    <dbReference type="NCBI Taxonomy" id="742152"/>
    <lineage>
        <taxon>Eukaryota</taxon>
        <taxon>Fungi</taxon>
        <taxon>Dikarya</taxon>
        <taxon>Basidiomycota</taxon>
        <taxon>Agaricomycotina</taxon>
        <taxon>Agaricomycetes</taxon>
        <taxon>Polyporales</taxon>
        <taxon>Phaeolaceae</taxon>
        <taxon>Wolfiporia</taxon>
    </lineage>
</organism>
<sequence length="258" mass="29173">MPHLKHVPKHSIRTTPKKPEPCLHWVPNRPGMPPRTPSPQPTPPRTTSPAPTHHSVDSVDTVDFILESPLYDHPIGPLKKPLYDHPGGPMEGPIYNRPAGPMEGPIYEIPAGPKLWGSILYAPPHIFVPTHSITLQINNVLRCPEPNVPPCDPHLLSMEWHEVLWNTSFWYRLHRANVQCQDPLQFSNFNWINDRSTKIRSSIYISFPDDDTHIILEHVEETLSGIQHIARKCDIFNPQISWEIINSTPISAASSSAT</sequence>
<evidence type="ECO:0000313" key="2">
    <source>
        <dbReference type="EMBL" id="PCH39587.1"/>
    </source>
</evidence>